<sequence length="129" mass="14150">MTDFWNSWWGFAFMLTPFVIGLSGVAIGVYIACSRHFNIMLSALPNSTWAKQQHILGTRNFTSRFYLVGSLSGALLLSDFNIQKGVLDAGDVSNFPPSLRRLMTLSTKLACVGMAWLCLAVGLLKLTGN</sequence>
<keyword evidence="3" id="KW-1185">Reference proteome</keyword>
<protein>
    <submittedName>
        <fullName evidence="2">Uncharacterized protein</fullName>
    </submittedName>
</protein>
<gene>
    <name evidence="2" type="ORF">AAGW23_19985</name>
</gene>
<accession>A0ABU9MGI7</accession>
<dbReference type="EMBL" id="JBCFXD010000018">
    <property type="protein sequence ID" value="MEL7561125.1"/>
    <property type="molecule type" value="Genomic_DNA"/>
</dbReference>
<evidence type="ECO:0000313" key="2">
    <source>
        <dbReference type="EMBL" id="MEL7561125.1"/>
    </source>
</evidence>
<keyword evidence="1" id="KW-0472">Membrane</keyword>
<organism evidence="2 3">
    <name type="scientific">Stutzerimonas chloritidismutans</name>
    <name type="common">Pseudomonas chloritidismutans</name>
    <dbReference type="NCBI Taxonomy" id="203192"/>
    <lineage>
        <taxon>Bacteria</taxon>
        <taxon>Pseudomonadati</taxon>
        <taxon>Pseudomonadota</taxon>
        <taxon>Gammaproteobacteria</taxon>
        <taxon>Pseudomonadales</taxon>
        <taxon>Pseudomonadaceae</taxon>
        <taxon>Stutzerimonas</taxon>
    </lineage>
</organism>
<feature type="transmembrane region" description="Helical" evidence="1">
    <location>
        <begin position="65"/>
        <end position="82"/>
    </location>
</feature>
<keyword evidence="1" id="KW-0812">Transmembrane</keyword>
<dbReference type="RefSeq" id="WP_342408031.1">
    <property type="nucleotide sequence ID" value="NZ_JBCFXD010000018.1"/>
</dbReference>
<evidence type="ECO:0000256" key="1">
    <source>
        <dbReference type="SAM" id="Phobius"/>
    </source>
</evidence>
<keyword evidence="1" id="KW-1133">Transmembrane helix</keyword>
<comment type="caution">
    <text evidence="2">The sequence shown here is derived from an EMBL/GenBank/DDBJ whole genome shotgun (WGS) entry which is preliminary data.</text>
</comment>
<feature type="transmembrane region" description="Helical" evidence="1">
    <location>
        <begin position="12"/>
        <end position="33"/>
    </location>
</feature>
<feature type="transmembrane region" description="Helical" evidence="1">
    <location>
        <begin position="102"/>
        <end position="124"/>
    </location>
</feature>
<proteinExistence type="predicted"/>
<reference evidence="2 3" key="1">
    <citation type="submission" date="2024-04" db="EMBL/GenBank/DDBJ databases">
        <title>Draft Genome Sequence of Isolates Cultured from Underwater Hawaii Seamounts in the North Pacific Ocean.</title>
        <authorList>
            <person name="Sharma I."/>
            <person name="Darden B."/>
            <person name="Creggett J."/>
            <person name="Taylor S."/>
            <person name="Grant M.P."/>
            <person name="Scott J."/>
            <person name="Attles S."/>
            <person name="Walker S."/>
            <person name="Johnson G."/>
            <person name="St. Cloud C."/>
        </authorList>
    </citation>
    <scope>NUCLEOTIDE SEQUENCE [LARGE SCALE GENOMIC DNA]</scope>
    <source>
        <strain evidence="2 3">03GJ23</strain>
    </source>
</reference>
<dbReference type="Proteomes" id="UP001467669">
    <property type="component" value="Unassembled WGS sequence"/>
</dbReference>
<evidence type="ECO:0000313" key="3">
    <source>
        <dbReference type="Proteomes" id="UP001467669"/>
    </source>
</evidence>
<name>A0ABU9MGI7_STUCH</name>